<comment type="caution">
    <text evidence="2">The sequence shown here is derived from an EMBL/GenBank/DDBJ whole genome shotgun (WGS) entry which is preliminary data.</text>
</comment>
<dbReference type="STRING" id="85968.GCA_900073015_02753"/>
<feature type="transmembrane region" description="Helical" evidence="1">
    <location>
        <begin position="17"/>
        <end position="36"/>
    </location>
</feature>
<keyword evidence="1" id="KW-0472">Membrane</keyword>
<reference evidence="2 3" key="1">
    <citation type="journal article" date="2017" name="Infect. Genet. Evol.">
        <title>The new phylogeny of the genus Mycobacterium: The old and the news.</title>
        <authorList>
            <person name="Tortoli E."/>
            <person name="Fedrizzi T."/>
            <person name="Meehan C.J."/>
            <person name="Trovato A."/>
            <person name="Grottola A."/>
            <person name="Giacobazzi E."/>
            <person name="Serpini G.F."/>
            <person name="Tagliazucchi S."/>
            <person name="Fabio A."/>
            <person name="Bettua C."/>
            <person name="Bertorelli R."/>
            <person name="Frascaro F."/>
            <person name="De Sanctis V."/>
            <person name="Pecorari M."/>
            <person name="Jousson O."/>
            <person name="Segata N."/>
            <person name="Cirillo D.M."/>
        </authorList>
    </citation>
    <scope>NUCLEOTIDE SEQUENCE [LARGE SCALE GENOMIC DNA]</scope>
    <source>
        <strain evidence="2 3">CIP1034565</strain>
    </source>
</reference>
<protein>
    <submittedName>
        <fullName evidence="2">Uncharacterized protein</fullName>
    </submittedName>
</protein>
<sequence length="98" mass="10444">MNIVVAGGPGRPLKSPVLAAVLAFFLGPIGMLYSTIPGAATIFGVNLFCFVLGFLSAGLGWILMFFSWMAGVVWAGVAANNYNQRYTAGPVQHYAPRY</sequence>
<accession>A0A2G5P982</accession>
<dbReference type="AlphaFoldDB" id="A0A2G5P982"/>
<gene>
    <name evidence="2" type="ORF">CQY22_013185</name>
</gene>
<dbReference type="EMBL" id="PDCN02000017">
    <property type="protein sequence ID" value="PIB74464.1"/>
    <property type="molecule type" value="Genomic_DNA"/>
</dbReference>
<keyword evidence="1" id="KW-0812">Transmembrane</keyword>
<evidence type="ECO:0000313" key="2">
    <source>
        <dbReference type="EMBL" id="PIB74464.1"/>
    </source>
</evidence>
<evidence type="ECO:0000313" key="3">
    <source>
        <dbReference type="Proteomes" id="UP000230551"/>
    </source>
</evidence>
<evidence type="ECO:0000256" key="1">
    <source>
        <dbReference type="SAM" id="Phobius"/>
    </source>
</evidence>
<dbReference type="Proteomes" id="UP000230551">
    <property type="component" value="Unassembled WGS sequence"/>
</dbReference>
<organism evidence="2 3">
    <name type="scientific">Mycolicibacterium brumae</name>
    <dbReference type="NCBI Taxonomy" id="85968"/>
    <lineage>
        <taxon>Bacteria</taxon>
        <taxon>Bacillati</taxon>
        <taxon>Actinomycetota</taxon>
        <taxon>Actinomycetes</taxon>
        <taxon>Mycobacteriales</taxon>
        <taxon>Mycobacteriaceae</taxon>
        <taxon>Mycolicibacterium</taxon>
    </lineage>
</organism>
<name>A0A2G5P982_9MYCO</name>
<keyword evidence="3" id="KW-1185">Reference proteome</keyword>
<keyword evidence="1" id="KW-1133">Transmembrane helix</keyword>
<dbReference type="OrthoDB" id="122635at2"/>
<proteinExistence type="predicted"/>